<dbReference type="EMBL" id="LAZR01051962">
    <property type="protein sequence ID" value="KKK84023.1"/>
    <property type="molecule type" value="Genomic_DNA"/>
</dbReference>
<comment type="caution">
    <text evidence="1">The sequence shown here is derived from an EMBL/GenBank/DDBJ whole genome shotgun (WGS) entry which is preliminary data.</text>
</comment>
<organism evidence="1">
    <name type="scientific">marine sediment metagenome</name>
    <dbReference type="NCBI Taxonomy" id="412755"/>
    <lineage>
        <taxon>unclassified sequences</taxon>
        <taxon>metagenomes</taxon>
        <taxon>ecological metagenomes</taxon>
    </lineage>
</organism>
<dbReference type="AlphaFoldDB" id="A0A0F8YRF8"/>
<protein>
    <submittedName>
        <fullName evidence="1">Uncharacterized protein</fullName>
    </submittedName>
</protein>
<name>A0A0F8YRF8_9ZZZZ</name>
<gene>
    <name evidence="1" type="ORF">LCGC14_2787510</name>
</gene>
<sequence>MYPEHEKLKAIQEQSQVICEFIEWLESGEASRDGACLEIARRDNEFGELESYFENTQPLVVRFFDIDLDKLEEEKRQMLEECRKKT</sequence>
<reference evidence="1" key="1">
    <citation type="journal article" date="2015" name="Nature">
        <title>Complex archaea that bridge the gap between prokaryotes and eukaryotes.</title>
        <authorList>
            <person name="Spang A."/>
            <person name="Saw J.H."/>
            <person name="Jorgensen S.L."/>
            <person name="Zaremba-Niedzwiedzka K."/>
            <person name="Martijn J."/>
            <person name="Lind A.E."/>
            <person name="van Eijk R."/>
            <person name="Schleper C."/>
            <person name="Guy L."/>
            <person name="Ettema T.J."/>
        </authorList>
    </citation>
    <scope>NUCLEOTIDE SEQUENCE</scope>
</reference>
<proteinExistence type="predicted"/>
<accession>A0A0F8YRF8</accession>
<evidence type="ECO:0000313" key="1">
    <source>
        <dbReference type="EMBL" id="KKK84023.1"/>
    </source>
</evidence>